<protein>
    <submittedName>
        <fullName evidence="1">Uncharacterized protein</fullName>
    </submittedName>
</protein>
<proteinExistence type="predicted"/>
<dbReference type="EMBL" id="LR134204">
    <property type="protein sequence ID" value="VEB90976.1"/>
    <property type="molecule type" value="Genomic_DNA"/>
</dbReference>
<accession>A0A381GWU1</accession>
<dbReference type="AlphaFoldDB" id="A0A381GWU1"/>
<sequence length="43" mass="5221">MIYNNGENSQTKIKKTSNDYFQQGNLCYSVNTRINRFIFRNIW</sequence>
<gene>
    <name evidence="1" type="ORF">NCTC11075_02716</name>
</gene>
<reference evidence="1 2" key="1">
    <citation type="submission" date="2018-12" db="EMBL/GenBank/DDBJ databases">
        <authorList>
            <consortium name="Pathogen Informatics"/>
        </authorList>
    </citation>
    <scope>NUCLEOTIDE SEQUENCE [LARGE SCALE GENOMIC DNA]</scope>
    <source>
        <strain evidence="1 2">NCTC11075</strain>
    </source>
</reference>
<evidence type="ECO:0000313" key="2">
    <source>
        <dbReference type="Proteomes" id="UP000270272"/>
    </source>
</evidence>
<organism evidence="1 2">
    <name type="scientific">Citrobacter koseri</name>
    <name type="common">Citrobacter diversus</name>
    <dbReference type="NCBI Taxonomy" id="545"/>
    <lineage>
        <taxon>Bacteria</taxon>
        <taxon>Pseudomonadati</taxon>
        <taxon>Pseudomonadota</taxon>
        <taxon>Gammaproteobacteria</taxon>
        <taxon>Enterobacterales</taxon>
        <taxon>Enterobacteriaceae</taxon>
        <taxon>Citrobacter</taxon>
    </lineage>
</organism>
<dbReference type="Proteomes" id="UP000270272">
    <property type="component" value="Chromosome"/>
</dbReference>
<evidence type="ECO:0000313" key="1">
    <source>
        <dbReference type="EMBL" id="VEB90976.1"/>
    </source>
</evidence>
<name>A0A381GWU1_CITKO</name>